<protein>
    <recommendedName>
        <fullName evidence="2">J domain-containing protein</fullName>
    </recommendedName>
</protein>
<dbReference type="InterPro" id="IPR001623">
    <property type="entry name" value="DnaJ_domain"/>
</dbReference>
<organism evidence="3 4">
    <name type="scientific">Geothrix limicola</name>
    <dbReference type="NCBI Taxonomy" id="2927978"/>
    <lineage>
        <taxon>Bacteria</taxon>
        <taxon>Pseudomonadati</taxon>
        <taxon>Acidobacteriota</taxon>
        <taxon>Holophagae</taxon>
        <taxon>Holophagales</taxon>
        <taxon>Holophagaceae</taxon>
        <taxon>Geothrix</taxon>
    </lineage>
</organism>
<dbReference type="InterPro" id="IPR036869">
    <property type="entry name" value="J_dom_sf"/>
</dbReference>
<dbReference type="Proteomes" id="UP001165069">
    <property type="component" value="Unassembled WGS sequence"/>
</dbReference>
<feature type="compositionally biased region" description="Gly residues" evidence="1">
    <location>
        <begin position="151"/>
        <end position="161"/>
    </location>
</feature>
<dbReference type="SMART" id="SM00271">
    <property type="entry name" value="DnaJ"/>
    <property type="match status" value="1"/>
</dbReference>
<dbReference type="SUPFAM" id="SSF46565">
    <property type="entry name" value="Chaperone J-domain"/>
    <property type="match status" value="1"/>
</dbReference>
<name>A0ABQ5QFN4_9BACT</name>
<accession>A0ABQ5QFN4</accession>
<proteinExistence type="predicted"/>
<dbReference type="CDD" id="cd06257">
    <property type="entry name" value="DnaJ"/>
    <property type="match status" value="1"/>
</dbReference>
<evidence type="ECO:0000313" key="4">
    <source>
        <dbReference type="Proteomes" id="UP001165069"/>
    </source>
</evidence>
<feature type="domain" description="J" evidence="2">
    <location>
        <begin position="182"/>
        <end position="244"/>
    </location>
</feature>
<dbReference type="PROSITE" id="PS50076">
    <property type="entry name" value="DNAJ_2"/>
    <property type="match status" value="1"/>
</dbReference>
<dbReference type="Gene3D" id="1.10.287.110">
    <property type="entry name" value="DnaJ domain"/>
    <property type="match status" value="1"/>
</dbReference>
<gene>
    <name evidence="3" type="ORF">GETHLI_16380</name>
</gene>
<comment type="caution">
    <text evidence="3">The sequence shown here is derived from an EMBL/GenBank/DDBJ whole genome shotgun (WGS) entry which is preliminary data.</text>
</comment>
<evidence type="ECO:0000259" key="2">
    <source>
        <dbReference type="PROSITE" id="PS50076"/>
    </source>
</evidence>
<dbReference type="Pfam" id="PF00226">
    <property type="entry name" value="DnaJ"/>
    <property type="match status" value="1"/>
</dbReference>
<dbReference type="PRINTS" id="PR00625">
    <property type="entry name" value="JDOMAIN"/>
</dbReference>
<feature type="region of interest" description="Disordered" evidence="1">
    <location>
        <begin position="143"/>
        <end position="172"/>
    </location>
</feature>
<keyword evidence="4" id="KW-1185">Reference proteome</keyword>
<evidence type="ECO:0000256" key="1">
    <source>
        <dbReference type="SAM" id="MobiDB-lite"/>
    </source>
</evidence>
<reference evidence="3 4" key="1">
    <citation type="journal article" date="2023" name="Antonie Van Leeuwenhoek">
        <title>Mesoterricola silvestris gen. nov., sp. nov., Mesoterricola sediminis sp. nov., Geothrix oryzae sp. nov., Geothrix edaphica sp. nov., Geothrix rubra sp. nov., and Geothrix limicola sp. nov., six novel members of Acidobacteriota isolated from soils.</title>
        <authorList>
            <person name="Itoh H."/>
            <person name="Sugisawa Y."/>
            <person name="Mise K."/>
            <person name="Xu Z."/>
            <person name="Kuniyasu M."/>
            <person name="Ushijima N."/>
            <person name="Kawano K."/>
            <person name="Kobayashi E."/>
            <person name="Shiratori Y."/>
            <person name="Masuda Y."/>
            <person name="Senoo K."/>
        </authorList>
    </citation>
    <scope>NUCLEOTIDE SEQUENCE [LARGE SCALE GENOMIC DNA]</scope>
    <source>
        <strain evidence="3 4">Red804</strain>
    </source>
</reference>
<dbReference type="EMBL" id="BSDE01000003">
    <property type="protein sequence ID" value="GLH73136.1"/>
    <property type="molecule type" value="Genomic_DNA"/>
</dbReference>
<sequence length="244" mass="26075">MTFDKIPSPSPPQCRAIWILCAAMTRWEPLDSRAAAARLEEAGRRLDLSAQIGVPPSFPELPLPLEAFTQSLSLLREAAPSTRRLALRGALEVALGRGTLPLAQNQALRTVTEALALGPGDLAELMSQRTGAVLPEPWDPSLPAAWRGRDGNGPGPGGPWDDGGPHPGAVAPMGGDRLARIKALGLLGLDEGASEAEIRRAFLRISRVHHPDHYAASGPEAAQEADLAFRRLKDAYEFLLKVEA</sequence>
<evidence type="ECO:0000313" key="3">
    <source>
        <dbReference type="EMBL" id="GLH73136.1"/>
    </source>
</evidence>